<dbReference type="PANTHER" id="PTHR30561">
    <property type="entry name" value="SMR FAMILY PROTON-DEPENDENT DRUG EFFLUX TRANSPORTER SUGE"/>
    <property type="match status" value="1"/>
</dbReference>
<comment type="subcellular location">
    <subcellularLocation>
        <location evidence="1 7">Cell membrane</location>
        <topology evidence="1 7">Multi-pass membrane protein</topology>
    </subcellularLocation>
</comment>
<keyword evidence="3" id="KW-1003">Cell membrane</keyword>
<feature type="transmembrane region" description="Helical" evidence="8">
    <location>
        <begin position="82"/>
        <end position="103"/>
    </location>
</feature>
<dbReference type="OrthoDB" id="21828at2"/>
<evidence type="ECO:0000313" key="10">
    <source>
        <dbReference type="Proteomes" id="UP000199086"/>
    </source>
</evidence>
<dbReference type="Pfam" id="PF00893">
    <property type="entry name" value="Multi_Drug_Res"/>
    <property type="match status" value="1"/>
</dbReference>
<evidence type="ECO:0000256" key="7">
    <source>
        <dbReference type="RuleBase" id="RU003942"/>
    </source>
</evidence>
<name>A0A1G6HA64_9ACTN</name>
<evidence type="ECO:0000256" key="3">
    <source>
        <dbReference type="ARBA" id="ARBA00022475"/>
    </source>
</evidence>
<evidence type="ECO:0000256" key="2">
    <source>
        <dbReference type="ARBA" id="ARBA00022448"/>
    </source>
</evidence>
<dbReference type="Proteomes" id="UP000199086">
    <property type="component" value="Unassembled WGS sequence"/>
</dbReference>
<proteinExistence type="inferred from homology"/>
<reference evidence="9 10" key="1">
    <citation type="submission" date="2016-06" db="EMBL/GenBank/DDBJ databases">
        <authorList>
            <person name="Olsen C.W."/>
            <person name="Carey S."/>
            <person name="Hinshaw L."/>
            <person name="Karasin A.I."/>
        </authorList>
    </citation>
    <scope>NUCLEOTIDE SEQUENCE [LARGE SCALE GENOMIC DNA]</scope>
    <source>
        <strain evidence="9 10">LZ-22</strain>
    </source>
</reference>
<feature type="transmembrane region" description="Helical" evidence="8">
    <location>
        <begin position="57"/>
        <end position="76"/>
    </location>
</feature>
<keyword evidence="10" id="KW-1185">Reference proteome</keyword>
<sequence length="105" mass="10783">MAWLMLILSGVLEAVWATALSMSRGFRRPVPVLVFLVASVASMAGLGLAMRTIPTGTAYAVWAGVGAALTVVVGMVRGTDRVTLARVLLLVGLLSCVAGLKVVSG</sequence>
<keyword evidence="4 7" id="KW-0812">Transmembrane</keyword>
<keyword evidence="2" id="KW-0813">Transport</keyword>
<evidence type="ECO:0000256" key="8">
    <source>
        <dbReference type="SAM" id="Phobius"/>
    </source>
</evidence>
<dbReference type="AlphaFoldDB" id="A0A1G6HA64"/>
<dbReference type="GO" id="GO:0022857">
    <property type="term" value="F:transmembrane transporter activity"/>
    <property type="evidence" value="ECO:0007669"/>
    <property type="project" value="InterPro"/>
</dbReference>
<keyword evidence="5 8" id="KW-1133">Transmembrane helix</keyword>
<dbReference type="SUPFAM" id="SSF103481">
    <property type="entry name" value="Multidrug resistance efflux transporter EmrE"/>
    <property type="match status" value="1"/>
</dbReference>
<gene>
    <name evidence="9" type="ORF">GA0111570_107100</name>
</gene>
<evidence type="ECO:0000256" key="1">
    <source>
        <dbReference type="ARBA" id="ARBA00004651"/>
    </source>
</evidence>
<dbReference type="GO" id="GO:0005886">
    <property type="term" value="C:plasma membrane"/>
    <property type="evidence" value="ECO:0007669"/>
    <property type="project" value="UniProtKB-SubCell"/>
</dbReference>
<dbReference type="InterPro" id="IPR045324">
    <property type="entry name" value="Small_multidrug_res"/>
</dbReference>
<protein>
    <submittedName>
        <fullName evidence="9">Quaternary ammonium compound-resistance protein SugE</fullName>
    </submittedName>
</protein>
<dbReference type="PANTHER" id="PTHR30561:SF0">
    <property type="entry name" value="GUANIDINIUM EXPORTER"/>
    <property type="match status" value="1"/>
</dbReference>
<evidence type="ECO:0000256" key="4">
    <source>
        <dbReference type="ARBA" id="ARBA00022692"/>
    </source>
</evidence>
<evidence type="ECO:0000256" key="6">
    <source>
        <dbReference type="ARBA" id="ARBA00023136"/>
    </source>
</evidence>
<dbReference type="EMBL" id="FMYF01000007">
    <property type="protein sequence ID" value="SDB90326.1"/>
    <property type="molecule type" value="Genomic_DNA"/>
</dbReference>
<dbReference type="STRING" id="1577474.GA0111570_107100"/>
<dbReference type="Gene3D" id="1.10.3730.20">
    <property type="match status" value="1"/>
</dbReference>
<feature type="transmembrane region" description="Helical" evidence="8">
    <location>
        <begin position="33"/>
        <end position="50"/>
    </location>
</feature>
<keyword evidence="6 8" id="KW-0472">Membrane</keyword>
<dbReference type="RefSeq" id="WP_092611263.1">
    <property type="nucleotide sequence ID" value="NZ_FMYF01000007.1"/>
</dbReference>
<evidence type="ECO:0000256" key="5">
    <source>
        <dbReference type="ARBA" id="ARBA00022989"/>
    </source>
</evidence>
<evidence type="ECO:0000313" key="9">
    <source>
        <dbReference type="EMBL" id="SDB90326.1"/>
    </source>
</evidence>
<accession>A0A1G6HA64</accession>
<dbReference type="InterPro" id="IPR000390">
    <property type="entry name" value="Small_drug/metabolite_transptr"/>
</dbReference>
<dbReference type="InterPro" id="IPR037185">
    <property type="entry name" value="EmrE-like"/>
</dbReference>
<organism evidence="9 10">
    <name type="scientific">Raineyella antarctica</name>
    <dbReference type="NCBI Taxonomy" id="1577474"/>
    <lineage>
        <taxon>Bacteria</taxon>
        <taxon>Bacillati</taxon>
        <taxon>Actinomycetota</taxon>
        <taxon>Actinomycetes</taxon>
        <taxon>Propionibacteriales</taxon>
        <taxon>Propionibacteriaceae</taxon>
        <taxon>Raineyella</taxon>
    </lineage>
</organism>
<comment type="similarity">
    <text evidence="7">Belongs to the drug/metabolite transporter (DMT) superfamily. Small multidrug resistance (SMR) (TC 2.A.7.1) family.</text>
</comment>